<comment type="caution">
    <text evidence="3">The sequence shown here is derived from an EMBL/GenBank/DDBJ whole genome shotgun (WGS) entry which is preliminary data.</text>
</comment>
<dbReference type="CDD" id="cd00093">
    <property type="entry name" value="HTH_XRE"/>
    <property type="match status" value="1"/>
</dbReference>
<sequence length="85" mass="9288">MNPKIIFGDRLAQARQAKGWTKQALADQIGVSDVMVGYWEHGHRWPSIDTLVALAEALDVSTDWLLGLSPHVDPSWNGGADAPHT</sequence>
<dbReference type="AlphaFoldDB" id="A0A7Y0Q334"/>
<name>A0A7Y0Q334_9FIRM</name>
<reference evidence="3 4" key="1">
    <citation type="submission" date="2020-04" db="EMBL/GenBank/DDBJ databases">
        <authorList>
            <person name="Zhang R."/>
            <person name="Schippers A."/>
        </authorList>
    </citation>
    <scope>NUCLEOTIDE SEQUENCE [LARGE SCALE GENOMIC DNA]</scope>
    <source>
        <strain evidence="3 4">DSM 109850</strain>
    </source>
</reference>
<gene>
    <name evidence="3" type="ORF">HIJ39_15755</name>
</gene>
<feature type="domain" description="HTH cro/C1-type" evidence="2">
    <location>
        <begin position="11"/>
        <end position="65"/>
    </location>
</feature>
<dbReference type="EMBL" id="JABBVZ010000067">
    <property type="protein sequence ID" value="NMP23793.1"/>
    <property type="molecule type" value="Genomic_DNA"/>
</dbReference>
<dbReference type="GO" id="GO:0003677">
    <property type="term" value="F:DNA binding"/>
    <property type="evidence" value="ECO:0007669"/>
    <property type="project" value="UniProtKB-KW"/>
</dbReference>
<proteinExistence type="predicted"/>
<dbReference type="Gene3D" id="1.10.260.40">
    <property type="entry name" value="lambda repressor-like DNA-binding domains"/>
    <property type="match status" value="1"/>
</dbReference>
<dbReference type="SUPFAM" id="SSF47413">
    <property type="entry name" value="lambda repressor-like DNA-binding domains"/>
    <property type="match status" value="1"/>
</dbReference>
<dbReference type="InterPro" id="IPR001387">
    <property type="entry name" value="Cro/C1-type_HTH"/>
</dbReference>
<dbReference type="SMART" id="SM00530">
    <property type="entry name" value="HTH_XRE"/>
    <property type="match status" value="1"/>
</dbReference>
<dbReference type="PROSITE" id="PS50943">
    <property type="entry name" value="HTH_CROC1"/>
    <property type="match status" value="1"/>
</dbReference>
<dbReference type="PANTHER" id="PTHR46558">
    <property type="entry name" value="TRACRIPTIONAL REGULATORY PROTEIN-RELATED-RELATED"/>
    <property type="match status" value="1"/>
</dbReference>
<dbReference type="RefSeq" id="WP_169101375.1">
    <property type="nucleotide sequence ID" value="NZ_JABBVZ010000067.1"/>
</dbReference>
<dbReference type="InterPro" id="IPR010982">
    <property type="entry name" value="Lambda_DNA-bd_dom_sf"/>
</dbReference>
<keyword evidence="4" id="KW-1185">Reference proteome</keyword>
<evidence type="ECO:0000313" key="4">
    <source>
        <dbReference type="Proteomes" id="UP000533476"/>
    </source>
</evidence>
<evidence type="ECO:0000313" key="3">
    <source>
        <dbReference type="EMBL" id="NMP23793.1"/>
    </source>
</evidence>
<dbReference type="PANTHER" id="PTHR46558:SF14">
    <property type="entry name" value="HTH-TYPE TRANSCRIPTIONAL REGULATOR ANSR"/>
    <property type="match status" value="1"/>
</dbReference>
<accession>A0A7Y0Q334</accession>
<evidence type="ECO:0000259" key="2">
    <source>
        <dbReference type="PROSITE" id="PS50943"/>
    </source>
</evidence>
<organism evidence="3 4">
    <name type="scientific">Sulfobacillus harzensis</name>
    <dbReference type="NCBI Taxonomy" id="2729629"/>
    <lineage>
        <taxon>Bacteria</taxon>
        <taxon>Bacillati</taxon>
        <taxon>Bacillota</taxon>
        <taxon>Clostridia</taxon>
        <taxon>Eubacteriales</taxon>
        <taxon>Clostridiales Family XVII. Incertae Sedis</taxon>
        <taxon>Sulfobacillus</taxon>
    </lineage>
</organism>
<protein>
    <submittedName>
        <fullName evidence="3">Helix-turn-helix transcriptional regulator</fullName>
    </submittedName>
</protein>
<keyword evidence="1" id="KW-0238">DNA-binding</keyword>
<dbReference type="Pfam" id="PF01381">
    <property type="entry name" value="HTH_3"/>
    <property type="match status" value="1"/>
</dbReference>
<evidence type="ECO:0000256" key="1">
    <source>
        <dbReference type="ARBA" id="ARBA00023125"/>
    </source>
</evidence>
<dbReference type="Proteomes" id="UP000533476">
    <property type="component" value="Unassembled WGS sequence"/>
</dbReference>